<evidence type="ECO:0000313" key="2">
    <source>
        <dbReference type="Proteomes" id="UP000807769"/>
    </source>
</evidence>
<protein>
    <submittedName>
        <fullName evidence="1">Uncharacterized protein</fullName>
    </submittedName>
</protein>
<organism evidence="1 2">
    <name type="scientific">Suillus subaureus</name>
    <dbReference type="NCBI Taxonomy" id="48587"/>
    <lineage>
        <taxon>Eukaryota</taxon>
        <taxon>Fungi</taxon>
        <taxon>Dikarya</taxon>
        <taxon>Basidiomycota</taxon>
        <taxon>Agaricomycotina</taxon>
        <taxon>Agaricomycetes</taxon>
        <taxon>Agaricomycetidae</taxon>
        <taxon>Boletales</taxon>
        <taxon>Suillineae</taxon>
        <taxon>Suillaceae</taxon>
        <taxon>Suillus</taxon>
    </lineage>
</organism>
<reference evidence="1" key="1">
    <citation type="journal article" date="2020" name="New Phytol.">
        <title>Comparative genomics reveals dynamic genome evolution in host specialist ectomycorrhizal fungi.</title>
        <authorList>
            <person name="Lofgren L.A."/>
            <person name="Nguyen N.H."/>
            <person name="Vilgalys R."/>
            <person name="Ruytinx J."/>
            <person name="Liao H.L."/>
            <person name="Branco S."/>
            <person name="Kuo A."/>
            <person name="LaButti K."/>
            <person name="Lipzen A."/>
            <person name="Andreopoulos W."/>
            <person name="Pangilinan J."/>
            <person name="Riley R."/>
            <person name="Hundley H."/>
            <person name="Na H."/>
            <person name="Barry K."/>
            <person name="Grigoriev I.V."/>
            <person name="Stajich J.E."/>
            <person name="Kennedy P.G."/>
        </authorList>
    </citation>
    <scope>NUCLEOTIDE SEQUENCE</scope>
    <source>
        <strain evidence="1">MN1</strain>
    </source>
</reference>
<name>A0A9P7DIQ0_9AGAM</name>
<accession>A0A9P7DIQ0</accession>
<dbReference type="EMBL" id="JABBWG010000371">
    <property type="protein sequence ID" value="KAG1794525.1"/>
    <property type="molecule type" value="Genomic_DNA"/>
</dbReference>
<gene>
    <name evidence="1" type="ORF">BJ212DRAFT_1291921</name>
</gene>
<keyword evidence="2" id="KW-1185">Reference proteome</keyword>
<dbReference type="RefSeq" id="XP_041185144.1">
    <property type="nucleotide sequence ID" value="XM_041332123.1"/>
</dbReference>
<comment type="caution">
    <text evidence="1">The sequence shown here is derived from an EMBL/GenBank/DDBJ whole genome shotgun (WGS) entry which is preliminary data.</text>
</comment>
<proteinExistence type="predicted"/>
<dbReference type="Proteomes" id="UP000807769">
    <property type="component" value="Unassembled WGS sequence"/>
</dbReference>
<dbReference type="GeneID" id="64626140"/>
<sequence>MRRPHSQTKKKQLDSQEKERAITAAVNAYNNEQDKPKEEWRSLQRICEDVKEDWFTKHKKHIVVNHNTVSQRLKGGQSCHQINMETKAWLKPEEEDTVILYCLNLTSRAFPLNHKTLKIYVKCTGQCTEIK</sequence>
<dbReference type="AlphaFoldDB" id="A0A9P7DIQ0"/>
<evidence type="ECO:0000313" key="1">
    <source>
        <dbReference type="EMBL" id="KAG1794525.1"/>
    </source>
</evidence>
<dbReference type="OrthoDB" id="2668963at2759"/>